<evidence type="ECO:0000313" key="2">
    <source>
        <dbReference type="EMBL" id="JAB79197.1"/>
    </source>
</evidence>
<dbReference type="InterPro" id="IPR002970">
    <property type="entry name" value="Tick_his-bd"/>
</dbReference>
<evidence type="ECO:0000256" key="1">
    <source>
        <dbReference type="SAM" id="SignalP"/>
    </source>
</evidence>
<dbReference type="Gene3D" id="2.40.128.20">
    <property type="match status" value="1"/>
</dbReference>
<proteinExistence type="evidence at transcript level"/>
<reference evidence="2" key="1">
    <citation type="journal article" date="2015" name="Sci. Rep.">
        <title>Tissue- and time-dependent transcription in Ixodes ricinus salivary glands and midguts when blood feeding on the vertebrate host.</title>
        <authorList>
            <person name="Kotsyfakis M."/>
            <person name="Schwarz A."/>
            <person name="Erhart J."/>
            <person name="Ribeiro J.M."/>
        </authorList>
    </citation>
    <scope>NUCLEOTIDE SEQUENCE</scope>
    <source>
        <tissue evidence="2">Salivary gland and midgut</tissue>
    </source>
</reference>
<dbReference type="AlphaFoldDB" id="V5HT24"/>
<sequence length="154" mass="17304">VFTIASWCFFAFLMGSYSQETAQATTTTPPPEEDPQNFPDQDAEKVVGLAGQHWVQRRTYTVSSPRGDPKCEYARIVGTADGEGEKSYTLELGVRFGGTWRNKTQNLVLMKSGEHTQPNVLQFARNSADGRHNHTLLYSNYVNCSIVRIKRNIT</sequence>
<dbReference type="Pfam" id="PF02098">
    <property type="entry name" value="His_binding"/>
    <property type="match status" value="1"/>
</dbReference>
<dbReference type="InterPro" id="IPR012674">
    <property type="entry name" value="Calycin"/>
</dbReference>
<dbReference type="GO" id="GO:0043176">
    <property type="term" value="F:amine binding"/>
    <property type="evidence" value="ECO:0007669"/>
    <property type="project" value="InterPro"/>
</dbReference>
<keyword evidence="1" id="KW-0732">Signal</keyword>
<accession>V5HT24</accession>
<name>V5HT24_IXORI</name>
<dbReference type="SUPFAM" id="SSF50814">
    <property type="entry name" value="Lipocalins"/>
    <property type="match status" value="1"/>
</dbReference>
<dbReference type="EMBL" id="GANP01005271">
    <property type="protein sequence ID" value="JAB79197.1"/>
    <property type="molecule type" value="mRNA"/>
</dbReference>
<feature type="non-terminal residue" evidence="2">
    <location>
        <position position="154"/>
    </location>
</feature>
<feature type="signal peptide" evidence="1">
    <location>
        <begin position="1"/>
        <end position="18"/>
    </location>
</feature>
<organism evidence="2">
    <name type="scientific">Ixodes ricinus</name>
    <name type="common">Common tick</name>
    <name type="synonym">Acarus ricinus</name>
    <dbReference type="NCBI Taxonomy" id="34613"/>
    <lineage>
        <taxon>Eukaryota</taxon>
        <taxon>Metazoa</taxon>
        <taxon>Ecdysozoa</taxon>
        <taxon>Arthropoda</taxon>
        <taxon>Chelicerata</taxon>
        <taxon>Arachnida</taxon>
        <taxon>Acari</taxon>
        <taxon>Parasitiformes</taxon>
        <taxon>Ixodida</taxon>
        <taxon>Ixodoidea</taxon>
        <taxon>Ixodidae</taxon>
        <taxon>Ixodinae</taxon>
        <taxon>Ixodes</taxon>
    </lineage>
</organism>
<feature type="non-terminal residue" evidence="2">
    <location>
        <position position="1"/>
    </location>
</feature>
<dbReference type="GO" id="GO:0030682">
    <property type="term" value="P:symbiont-mediated perturbation of host defenses"/>
    <property type="evidence" value="ECO:0007669"/>
    <property type="project" value="InterPro"/>
</dbReference>
<feature type="chain" id="PRO_5004738143" evidence="1">
    <location>
        <begin position="19"/>
        <end position="154"/>
    </location>
</feature>
<protein>
    <submittedName>
        <fullName evidence="2">Putative licpodalin-4 1</fullName>
    </submittedName>
</protein>